<reference evidence="2 3" key="1">
    <citation type="submission" date="2018-10" db="EMBL/GenBank/DDBJ databases">
        <title>Genomic Encyclopedia of Archaeal and Bacterial Type Strains, Phase II (KMG-II): from individual species to whole genera.</title>
        <authorList>
            <person name="Goeker M."/>
        </authorList>
    </citation>
    <scope>NUCLEOTIDE SEQUENCE [LARGE SCALE GENOMIC DNA]</scope>
    <source>
        <strain evidence="2 3">DSM 18602</strain>
    </source>
</reference>
<feature type="transmembrane region" description="Helical" evidence="1">
    <location>
        <begin position="12"/>
        <end position="33"/>
    </location>
</feature>
<accession>A0A495J8V0</accession>
<evidence type="ECO:0000256" key="1">
    <source>
        <dbReference type="SAM" id="Phobius"/>
    </source>
</evidence>
<keyword evidence="1" id="KW-0812">Transmembrane</keyword>
<comment type="caution">
    <text evidence="2">The sequence shown here is derived from an EMBL/GenBank/DDBJ whole genome shotgun (WGS) entry which is preliminary data.</text>
</comment>
<protein>
    <submittedName>
        <fullName evidence="2">Uncharacterized protein</fullName>
    </submittedName>
</protein>
<proteinExistence type="predicted"/>
<dbReference type="OrthoDB" id="796221at2"/>
<dbReference type="EMBL" id="RBKU01000001">
    <property type="protein sequence ID" value="RKR85436.1"/>
    <property type="molecule type" value="Genomic_DNA"/>
</dbReference>
<keyword evidence="1" id="KW-0472">Membrane</keyword>
<feature type="transmembrane region" description="Helical" evidence="1">
    <location>
        <begin position="78"/>
        <end position="99"/>
    </location>
</feature>
<dbReference type="Proteomes" id="UP000268007">
    <property type="component" value="Unassembled WGS sequence"/>
</dbReference>
<dbReference type="AlphaFoldDB" id="A0A495J8V0"/>
<evidence type="ECO:0000313" key="3">
    <source>
        <dbReference type="Proteomes" id="UP000268007"/>
    </source>
</evidence>
<name>A0A495J8V0_9SPHI</name>
<keyword evidence="3" id="KW-1185">Reference proteome</keyword>
<sequence length="101" mass="11897">MWAHRKLIVIFYRPLFIANIAFNFIALLFIHIFGWGLALNALFIKAAGYAILVGYQYTLYNKTYFYYRNSGVPIRKMYGYTFLLDFLVFALATLIYWIAAK</sequence>
<evidence type="ECO:0000313" key="2">
    <source>
        <dbReference type="EMBL" id="RKR85436.1"/>
    </source>
</evidence>
<gene>
    <name evidence="2" type="ORF">BDD43_5707</name>
</gene>
<organism evidence="2 3">
    <name type="scientific">Mucilaginibacter gracilis</name>
    <dbReference type="NCBI Taxonomy" id="423350"/>
    <lineage>
        <taxon>Bacteria</taxon>
        <taxon>Pseudomonadati</taxon>
        <taxon>Bacteroidota</taxon>
        <taxon>Sphingobacteriia</taxon>
        <taxon>Sphingobacteriales</taxon>
        <taxon>Sphingobacteriaceae</taxon>
        <taxon>Mucilaginibacter</taxon>
    </lineage>
</organism>
<feature type="transmembrane region" description="Helical" evidence="1">
    <location>
        <begin position="39"/>
        <end position="57"/>
    </location>
</feature>
<keyword evidence="1" id="KW-1133">Transmembrane helix</keyword>